<keyword evidence="2" id="KW-1185">Reference proteome</keyword>
<dbReference type="PANTHER" id="PTHR37841">
    <property type="entry name" value="GLR2918 PROTEIN"/>
    <property type="match status" value="1"/>
</dbReference>
<sequence>MCLLLAAAGAPAAGAPVAGTPAAGDPAAGTSAYATNSPVPSAGPLVIKKEGNKFGLVNERGKQVLPPRYDSLQYTRHNEHYIAYMRQAGSKQQAGLINAKGKELIPIRFARVSPISPSRYAVTDHQKKVALFNEFGEAKTPFAFDEITAFFGKLARFYQNGRAGVLDTDGTIRLEAQYQDVIIHSDQTVDALPLRKWAITDGNNKLLYTLQYDSIRPLGEDRWAATTRFYDSVGRPTTMTALTDASGSMLIPYRAMKLDAYQEGVARVEEKGRFGLLDLKGNYVLPAEWDSLGVAQGTVVAGMRIGGNWYWHLFDLKGNKLSRHTYQNIIPLAEGLLPAKREGRWGYIDASGQETLLCRYDTTFAFTGELARVRYNGLEGVINKEGLWQIRPFAEHITIIDPYRFVARLKQEYQLLNEKGEVLYSTPYVLKPILGGIAEINPSRQWGLLDLNGKRLTPTEYDWISDVQEATMFFAVKEGKKEF</sequence>
<dbReference type="EMBL" id="AODQ01000008">
    <property type="protein sequence ID" value="EMR04290.1"/>
    <property type="molecule type" value="Genomic_DNA"/>
</dbReference>
<reference evidence="1 2" key="1">
    <citation type="journal article" date="2013" name="Genome Announc.">
        <title>Draft Genome Sequence of Cesiribacter andamanensis Strain AMV16T, Isolated from a Soil Sample from a Mud Volcano in the Andaman Islands, India.</title>
        <authorList>
            <person name="Shivaji S."/>
            <person name="Ara S."/>
            <person name="Begum Z."/>
            <person name="Srinivas T.N."/>
            <person name="Singh A."/>
            <person name="Kumar Pinnaka A."/>
        </authorList>
    </citation>
    <scope>NUCLEOTIDE SEQUENCE [LARGE SCALE GENOMIC DNA]</scope>
    <source>
        <strain evidence="1 2">AMV16</strain>
    </source>
</reference>
<evidence type="ECO:0000313" key="2">
    <source>
        <dbReference type="Proteomes" id="UP000011910"/>
    </source>
</evidence>
<dbReference type="AlphaFoldDB" id="M7NRI6"/>
<dbReference type="OrthoDB" id="2485468at2"/>
<dbReference type="STRING" id="1279009.ADICEAN_00576"/>
<accession>M7NRI6</accession>
<evidence type="ECO:0000313" key="1">
    <source>
        <dbReference type="EMBL" id="EMR04290.1"/>
    </source>
</evidence>
<name>M7NRI6_9BACT</name>
<proteinExistence type="predicted"/>
<dbReference type="RefSeq" id="WP_009193983.1">
    <property type="nucleotide sequence ID" value="NZ_AODQ01000008.1"/>
</dbReference>
<dbReference type="InterPro" id="IPR032774">
    <property type="entry name" value="WG_beta_rep"/>
</dbReference>
<organism evidence="1 2">
    <name type="scientific">Cesiribacter andamanensis AMV16</name>
    <dbReference type="NCBI Taxonomy" id="1279009"/>
    <lineage>
        <taxon>Bacteria</taxon>
        <taxon>Pseudomonadati</taxon>
        <taxon>Bacteroidota</taxon>
        <taxon>Cytophagia</taxon>
        <taxon>Cytophagales</taxon>
        <taxon>Cesiribacteraceae</taxon>
        <taxon>Cesiribacter</taxon>
    </lineage>
</organism>
<dbReference type="Proteomes" id="UP000011910">
    <property type="component" value="Unassembled WGS sequence"/>
</dbReference>
<gene>
    <name evidence="1" type="ORF">ADICEAN_00576</name>
</gene>
<comment type="caution">
    <text evidence="1">The sequence shown here is derived from an EMBL/GenBank/DDBJ whole genome shotgun (WGS) entry which is preliminary data.</text>
</comment>
<dbReference type="PANTHER" id="PTHR37841:SF1">
    <property type="entry name" value="DUF3298 DOMAIN-CONTAINING PROTEIN"/>
    <property type="match status" value="1"/>
</dbReference>
<protein>
    <submittedName>
        <fullName evidence="1">KWG Leptospira</fullName>
    </submittedName>
</protein>
<dbReference type="eggNOG" id="COG5263">
    <property type="taxonomic scope" value="Bacteria"/>
</dbReference>
<dbReference type="Pfam" id="PF14903">
    <property type="entry name" value="WG_beta_rep"/>
    <property type="match status" value="5"/>
</dbReference>